<comment type="caution">
    <text evidence="1">The sequence shown here is derived from an EMBL/GenBank/DDBJ whole genome shotgun (WGS) entry which is preliminary data.</text>
</comment>
<name>A0AAV3UH10_9EURY</name>
<reference evidence="1 2" key="1">
    <citation type="journal article" date="2019" name="Int. J. Syst. Evol. Microbiol.">
        <title>The Global Catalogue of Microorganisms (GCM) 10K type strain sequencing project: providing services to taxonomists for standard genome sequencing and annotation.</title>
        <authorList>
            <consortium name="The Broad Institute Genomics Platform"/>
            <consortium name="The Broad Institute Genome Sequencing Center for Infectious Disease"/>
            <person name="Wu L."/>
            <person name="Ma J."/>
        </authorList>
    </citation>
    <scope>NUCLEOTIDE SEQUENCE [LARGE SCALE GENOMIC DNA]</scope>
    <source>
        <strain evidence="1 2">JCM 17504</strain>
    </source>
</reference>
<dbReference type="Proteomes" id="UP001501729">
    <property type="component" value="Unassembled WGS sequence"/>
</dbReference>
<dbReference type="AlphaFoldDB" id="A0AAV3UH10"/>
<dbReference type="EMBL" id="BAABKX010000008">
    <property type="protein sequence ID" value="GAA5050211.1"/>
    <property type="molecule type" value="Genomic_DNA"/>
</dbReference>
<proteinExistence type="predicted"/>
<organism evidence="1 2">
    <name type="scientific">Haladaptatus pallidirubidus</name>
    <dbReference type="NCBI Taxonomy" id="1008152"/>
    <lineage>
        <taxon>Archaea</taxon>
        <taxon>Methanobacteriati</taxon>
        <taxon>Methanobacteriota</taxon>
        <taxon>Stenosarchaea group</taxon>
        <taxon>Halobacteria</taxon>
        <taxon>Halobacteriales</taxon>
        <taxon>Haladaptataceae</taxon>
        <taxon>Haladaptatus</taxon>
    </lineage>
</organism>
<sequence length="63" mass="7202">MLFVVHPDSLEFPERREGQADRDILGGNWLRGHNPDVAELPLSRHRECLSDAVKRDEPTVVPK</sequence>
<evidence type="ECO:0000313" key="2">
    <source>
        <dbReference type="Proteomes" id="UP001501729"/>
    </source>
</evidence>
<keyword evidence="2" id="KW-1185">Reference proteome</keyword>
<accession>A0AAV3UH10</accession>
<gene>
    <name evidence="1" type="ORF">GCM10025751_23970</name>
</gene>
<protein>
    <submittedName>
        <fullName evidence="1">Uncharacterized protein</fullName>
    </submittedName>
</protein>
<evidence type="ECO:0000313" key="1">
    <source>
        <dbReference type="EMBL" id="GAA5050211.1"/>
    </source>
</evidence>